<evidence type="ECO:0000313" key="2">
    <source>
        <dbReference type="EMBL" id="ETX30236.1"/>
    </source>
</evidence>
<accession>X7FDS7</accession>
<dbReference type="InterPro" id="IPR053176">
    <property type="entry name" value="T6SS_TssE1-like"/>
</dbReference>
<dbReference type="PATRIC" id="fig|1449351.3.peg.655"/>
<dbReference type="PANTHER" id="PTHR38595:SF1">
    <property type="entry name" value="TYPE VI SECRETION SYSTEM COMPONENT TSSE1"/>
    <property type="match status" value="1"/>
</dbReference>
<dbReference type="InterPro" id="IPR017737">
    <property type="entry name" value="TssE1-like"/>
</dbReference>
<dbReference type="NCBIfam" id="TIGR03357">
    <property type="entry name" value="VI_zyme"/>
    <property type="match status" value="1"/>
</dbReference>
<feature type="domain" description="IraD/Gp25-like" evidence="1">
    <location>
        <begin position="87"/>
        <end position="199"/>
    </location>
</feature>
<sequence length="225" mass="25129">MQPSLWDRLTDDLPGLVAETEALRRDLARALGDAASADALVAGGTREIERRTDLDDDTRLLAHRLLRLLAARRRLEDGGVVVTADVLREAVRRDMEMLFNTERLEATFLLPERDAFLHKSPSDLLAAFPEVRRSVVNYGVPCFAGLTGSDIDPDALARELTLVVNTFEPRLRRDSVRVKVRPSDRAGLRIEVDGILMLSPVPERLRLSTRIDLENGQARTVLEDA</sequence>
<dbReference type="PANTHER" id="PTHR38595">
    <property type="entry name" value="CYTOPLASMIC PROTEIN-RELATED"/>
    <property type="match status" value="1"/>
</dbReference>
<dbReference type="STRING" id="1449351.RISW2_15490"/>
<reference evidence="2 3" key="1">
    <citation type="submission" date="2014-01" db="EMBL/GenBank/DDBJ databases">
        <title>Roseivivax isoporae LMG 25204 Genome Sequencing.</title>
        <authorList>
            <person name="Lai Q."/>
            <person name="Li G."/>
            <person name="Shao Z."/>
        </authorList>
    </citation>
    <scope>NUCLEOTIDE SEQUENCE [LARGE SCALE GENOMIC DNA]</scope>
    <source>
        <strain evidence="2 3">LMG 25204</strain>
    </source>
</reference>
<dbReference type="RefSeq" id="WP_244437497.1">
    <property type="nucleotide sequence ID" value="NZ_JAME01000004.1"/>
</dbReference>
<proteinExistence type="predicted"/>
<dbReference type="Pfam" id="PF04965">
    <property type="entry name" value="GPW_gp25"/>
    <property type="match status" value="1"/>
</dbReference>
<gene>
    <name evidence="2" type="ORF">RISW2_15490</name>
</gene>
<keyword evidence="3" id="KW-1185">Reference proteome</keyword>
<dbReference type="eggNOG" id="COG3518">
    <property type="taxonomic scope" value="Bacteria"/>
</dbReference>
<comment type="caution">
    <text evidence="2">The sequence shown here is derived from an EMBL/GenBank/DDBJ whole genome shotgun (WGS) entry which is preliminary data.</text>
</comment>
<dbReference type="AlphaFoldDB" id="X7FDS7"/>
<dbReference type="InterPro" id="IPR007048">
    <property type="entry name" value="IraD/Gp25-like"/>
</dbReference>
<evidence type="ECO:0000313" key="3">
    <source>
        <dbReference type="Proteomes" id="UP000023430"/>
    </source>
</evidence>
<evidence type="ECO:0000259" key="1">
    <source>
        <dbReference type="Pfam" id="PF04965"/>
    </source>
</evidence>
<name>X7FDS7_9RHOB</name>
<dbReference type="SUPFAM" id="SSF160719">
    <property type="entry name" value="gpW/gp25-like"/>
    <property type="match status" value="1"/>
</dbReference>
<dbReference type="EMBL" id="JAME01000004">
    <property type="protein sequence ID" value="ETX30236.1"/>
    <property type="molecule type" value="Genomic_DNA"/>
</dbReference>
<dbReference type="Proteomes" id="UP000023430">
    <property type="component" value="Unassembled WGS sequence"/>
</dbReference>
<organism evidence="2 3">
    <name type="scientific">Roseivivax isoporae LMG 25204</name>
    <dbReference type="NCBI Taxonomy" id="1449351"/>
    <lineage>
        <taxon>Bacteria</taxon>
        <taxon>Pseudomonadati</taxon>
        <taxon>Pseudomonadota</taxon>
        <taxon>Alphaproteobacteria</taxon>
        <taxon>Rhodobacterales</taxon>
        <taxon>Roseobacteraceae</taxon>
        <taxon>Roseivivax</taxon>
    </lineage>
</organism>
<protein>
    <recommendedName>
        <fullName evidence="1">IraD/Gp25-like domain-containing protein</fullName>
    </recommendedName>
</protein>